<dbReference type="RefSeq" id="XP_033459380.1">
    <property type="nucleotide sequence ID" value="XM_033605034.1"/>
</dbReference>
<dbReference type="AlphaFoldDB" id="A0A6J3M4D6"/>
<reference evidence="4" key="3">
    <citation type="submission" date="2025-08" db="UniProtKB">
        <authorList>
            <consortium name="RefSeq"/>
        </authorList>
    </citation>
    <scope>IDENTIFICATION</scope>
    <source>
        <strain evidence="4">CBS 342.82</strain>
    </source>
</reference>
<dbReference type="PANTHER" id="PTHR31840:SF1">
    <property type="entry name" value="COILED-COIL DOMAIN-CONTAINING PROTEIN 97"/>
    <property type="match status" value="1"/>
</dbReference>
<organism evidence="4">
    <name type="scientific">Dissoconium aciculare CBS 342.82</name>
    <dbReference type="NCBI Taxonomy" id="1314786"/>
    <lineage>
        <taxon>Eukaryota</taxon>
        <taxon>Fungi</taxon>
        <taxon>Dikarya</taxon>
        <taxon>Ascomycota</taxon>
        <taxon>Pezizomycotina</taxon>
        <taxon>Dothideomycetes</taxon>
        <taxon>Dothideomycetidae</taxon>
        <taxon>Mycosphaerellales</taxon>
        <taxon>Dissoconiaceae</taxon>
        <taxon>Dissoconium</taxon>
    </lineage>
</organism>
<evidence type="ECO:0000313" key="3">
    <source>
        <dbReference type="Proteomes" id="UP000504637"/>
    </source>
</evidence>
<keyword evidence="3" id="KW-1185">Reference proteome</keyword>
<protein>
    <recommendedName>
        <fullName evidence="2">CCD97-like C-terminal domain-containing protein</fullName>
    </recommendedName>
</protein>
<gene>
    <name evidence="4" type="ORF">K489DRAFT_381089</name>
</gene>
<feature type="compositionally biased region" description="Polar residues" evidence="1">
    <location>
        <begin position="1"/>
        <end position="10"/>
    </location>
</feature>
<dbReference type="PANTHER" id="PTHR31840">
    <property type="entry name" value="COILED-COIL DOMAIN-CONTAINING PROTEIN 97"/>
    <property type="match status" value="1"/>
</dbReference>
<evidence type="ECO:0000313" key="4">
    <source>
        <dbReference type="RefSeq" id="XP_033459380.1"/>
    </source>
</evidence>
<dbReference type="InterPro" id="IPR018613">
    <property type="entry name" value="Ccdc97-like"/>
</dbReference>
<reference evidence="4" key="2">
    <citation type="submission" date="2020-04" db="EMBL/GenBank/DDBJ databases">
        <authorList>
            <consortium name="NCBI Genome Project"/>
        </authorList>
    </citation>
    <scope>NUCLEOTIDE SEQUENCE</scope>
    <source>
        <strain evidence="4">CBS 342.82</strain>
    </source>
</reference>
<dbReference type="OrthoDB" id="333176at2759"/>
<proteinExistence type="predicted"/>
<dbReference type="InterPro" id="IPR040233">
    <property type="entry name" value="CCD97-like_C"/>
</dbReference>
<accession>A0A6J3M4D6</accession>
<reference evidence="4" key="1">
    <citation type="submission" date="2020-01" db="EMBL/GenBank/DDBJ databases">
        <authorList>
            <consortium name="DOE Joint Genome Institute"/>
            <person name="Haridas S."/>
            <person name="Albert R."/>
            <person name="Binder M."/>
            <person name="Bloem J."/>
            <person name="Labutti K."/>
            <person name="Salamov A."/>
            <person name="Andreopoulos B."/>
            <person name="Baker S.E."/>
            <person name="Barry K."/>
            <person name="Bills G."/>
            <person name="Bluhm B.H."/>
            <person name="Cannon C."/>
            <person name="Castanera R."/>
            <person name="Culley D.E."/>
            <person name="Daum C."/>
            <person name="Ezra D."/>
            <person name="Gonzalez J.B."/>
            <person name="Henrissat B."/>
            <person name="Kuo A."/>
            <person name="Liang C."/>
            <person name="Lipzen A."/>
            <person name="Lutzoni F."/>
            <person name="Magnuson J."/>
            <person name="Mondo S."/>
            <person name="Nolan M."/>
            <person name="Ohm R."/>
            <person name="Pangilinan J."/>
            <person name="Park H.-J."/>
            <person name="Ramirez L."/>
            <person name="Alfaro M."/>
            <person name="Sun H."/>
            <person name="Tritt A."/>
            <person name="Yoshinaga Y."/>
            <person name="Zwiers L.-H."/>
            <person name="Turgeon B.G."/>
            <person name="Goodwin S.B."/>
            <person name="Spatafora J.W."/>
            <person name="Crous P.W."/>
            <person name="Grigoriev I.V."/>
        </authorList>
    </citation>
    <scope>NUCLEOTIDE SEQUENCE</scope>
    <source>
        <strain evidence="4">CBS 342.82</strain>
    </source>
</reference>
<dbReference type="GeneID" id="54362834"/>
<dbReference type="Proteomes" id="UP000504637">
    <property type="component" value="Unplaced"/>
</dbReference>
<dbReference type="Pfam" id="PF09747">
    <property type="entry name" value="CCD97-like_C"/>
    <property type="match status" value="2"/>
</dbReference>
<evidence type="ECO:0000259" key="2">
    <source>
        <dbReference type="Pfam" id="PF09747"/>
    </source>
</evidence>
<feature type="compositionally biased region" description="Basic and acidic residues" evidence="1">
    <location>
        <begin position="11"/>
        <end position="21"/>
    </location>
</feature>
<evidence type="ECO:0000256" key="1">
    <source>
        <dbReference type="SAM" id="MobiDB-lite"/>
    </source>
</evidence>
<name>A0A6J3M4D6_9PEZI</name>
<feature type="region of interest" description="Disordered" evidence="1">
    <location>
        <begin position="1"/>
        <end position="37"/>
    </location>
</feature>
<feature type="domain" description="CCD97-like C-terminal" evidence="2">
    <location>
        <begin position="37"/>
        <end position="110"/>
    </location>
</feature>
<feature type="domain" description="CCD97-like C-terminal" evidence="2">
    <location>
        <begin position="139"/>
        <end position="196"/>
    </location>
</feature>
<sequence>MPHANGASNRSDGRDPPDRSEPAPMSGTIPRSTVIKNRRKTYLDRHGDEYFRNTELELEDPLLYDRFVRRFQTSSDRQQQSLQRSNGRPTDLTGDILEANLIRSEAKLEALRNPDPNSPIVYQRATDGTIVAFEQDEDDRALDREAGWARWLDIMGQRFLRGEDRHFDYTSVDENDEYDDRGTQDRERLEEWLDGEEVEHPAGYVPTGETGIQDY</sequence>